<dbReference type="AlphaFoldDB" id="A0A9P5NTG4"/>
<accession>A0A9P5NTG4</accession>
<dbReference type="EMBL" id="JADNYJ010000032">
    <property type="protein sequence ID" value="KAF8903158.1"/>
    <property type="molecule type" value="Genomic_DNA"/>
</dbReference>
<comment type="caution">
    <text evidence="1">The sequence shown here is derived from an EMBL/GenBank/DDBJ whole genome shotgun (WGS) entry which is preliminary data.</text>
</comment>
<name>A0A9P5NTG4_GYMJU</name>
<reference evidence="1" key="1">
    <citation type="submission" date="2020-11" db="EMBL/GenBank/DDBJ databases">
        <authorList>
            <consortium name="DOE Joint Genome Institute"/>
            <person name="Ahrendt S."/>
            <person name="Riley R."/>
            <person name="Andreopoulos W."/>
            <person name="LaButti K."/>
            <person name="Pangilinan J."/>
            <person name="Ruiz-duenas F.J."/>
            <person name="Barrasa J.M."/>
            <person name="Sanchez-Garcia M."/>
            <person name="Camarero S."/>
            <person name="Miyauchi S."/>
            <person name="Serrano A."/>
            <person name="Linde D."/>
            <person name="Babiker R."/>
            <person name="Drula E."/>
            <person name="Ayuso-Fernandez I."/>
            <person name="Pacheco R."/>
            <person name="Padilla G."/>
            <person name="Ferreira P."/>
            <person name="Barriuso J."/>
            <person name="Kellner H."/>
            <person name="Castanera R."/>
            <person name="Alfaro M."/>
            <person name="Ramirez L."/>
            <person name="Pisabarro A.G."/>
            <person name="Kuo A."/>
            <person name="Tritt A."/>
            <person name="Lipzen A."/>
            <person name="He G."/>
            <person name="Yan M."/>
            <person name="Ng V."/>
            <person name="Cullen D."/>
            <person name="Martin F."/>
            <person name="Rosso M.-N."/>
            <person name="Henrissat B."/>
            <person name="Hibbett D."/>
            <person name="Martinez A.T."/>
            <person name="Grigoriev I.V."/>
        </authorList>
    </citation>
    <scope>NUCLEOTIDE SEQUENCE</scope>
    <source>
        <strain evidence="1">AH 44721</strain>
    </source>
</reference>
<dbReference type="OrthoDB" id="270318at2759"/>
<evidence type="ECO:0000313" key="1">
    <source>
        <dbReference type="EMBL" id="KAF8903158.1"/>
    </source>
</evidence>
<protein>
    <submittedName>
        <fullName evidence="1">Uncharacterized protein</fullName>
    </submittedName>
</protein>
<proteinExistence type="predicted"/>
<keyword evidence="2" id="KW-1185">Reference proteome</keyword>
<sequence length="94" mass="10447">MRLGSRIAAGFRTHPNLLSNSKSYTFGSRCLSTEPGAGPSDPRAYCKDFVRKYDYDSYLNSYFYPRDSQNGFFALKAFSVRSLAPSQGTPLNSA</sequence>
<organism evidence="1 2">
    <name type="scientific">Gymnopilus junonius</name>
    <name type="common">Spectacular rustgill mushroom</name>
    <name type="synonym">Gymnopilus spectabilis subsp. junonius</name>
    <dbReference type="NCBI Taxonomy" id="109634"/>
    <lineage>
        <taxon>Eukaryota</taxon>
        <taxon>Fungi</taxon>
        <taxon>Dikarya</taxon>
        <taxon>Basidiomycota</taxon>
        <taxon>Agaricomycotina</taxon>
        <taxon>Agaricomycetes</taxon>
        <taxon>Agaricomycetidae</taxon>
        <taxon>Agaricales</taxon>
        <taxon>Agaricineae</taxon>
        <taxon>Hymenogastraceae</taxon>
        <taxon>Gymnopilus</taxon>
    </lineage>
</organism>
<evidence type="ECO:0000313" key="2">
    <source>
        <dbReference type="Proteomes" id="UP000724874"/>
    </source>
</evidence>
<dbReference type="Proteomes" id="UP000724874">
    <property type="component" value="Unassembled WGS sequence"/>
</dbReference>
<gene>
    <name evidence="1" type="ORF">CPB84DRAFT_1774996</name>
</gene>